<dbReference type="RefSeq" id="WP_125698350.1">
    <property type="nucleotide sequence ID" value="NZ_JBHTOG010000054.1"/>
</dbReference>
<gene>
    <name evidence="2" type="ORF">ACFQ47_10355</name>
</gene>
<dbReference type="Proteomes" id="UP001597192">
    <property type="component" value="Unassembled WGS sequence"/>
</dbReference>
<keyword evidence="1" id="KW-0812">Transmembrane</keyword>
<name>A0ABW4CU51_9LACO</name>
<reference evidence="3" key="1">
    <citation type="journal article" date="2019" name="Int. J. Syst. Evol. Microbiol.">
        <title>The Global Catalogue of Microorganisms (GCM) 10K type strain sequencing project: providing services to taxonomists for standard genome sequencing and annotation.</title>
        <authorList>
            <consortium name="The Broad Institute Genomics Platform"/>
            <consortium name="The Broad Institute Genome Sequencing Center for Infectious Disease"/>
            <person name="Wu L."/>
            <person name="Ma J."/>
        </authorList>
    </citation>
    <scope>NUCLEOTIDE SEQUENCE [LARGE SCALE GENOMIC DNA]</scope>
    <source>
        <strain evidence="3">CCM 8947</strain>
    </source>
</reference>
<proteinExistence type="predicted"/>
<organism evidence="2 3">
    <name type="scientific">Lacticaseibacillus yichunensis</name>
    <dbReference type="NCBI Taxonomy" id="2486015"/>
    <lineage>
        <taxon>Bacteria</taxon>
        <taxon>Bacillati</taxon>
        <taxon>Bacillota</taxon>
        <taxon>Bacilli</taxon>
        <taxon>Lactobacillales</taxon>
        <taxon>Lactobacillaceae</taxon>
        <taxon>Lacticaseibacillus</taxon>
    </lineage>
</organism>
<dbReference type="EMBL" id="JBHTOG010000054">
    <property type="protein sequence ID" value="MFD1433065.1"/>
    <property type="molecule type" value="Genomic_DNA"/>
</dbReference>
<feature type="transmembrane region" description="Helical" evidence="1">
    <location>
        <begin position="62"/>
        <end position="79"/>
    </location>
</feature>
<feature type="transmembrane region" description="Helical" evidence="1">
    <location>
        <begin position="39"/>
        <end position="56"/>
    </location>
</feature>
<keyword evidence="1" id="KW-1133">Transmembrane helix</keyword>
<accession>A0ABW4CU51</accession>
<evidence type="ECO:0000256" key="1">
    <source>
        <dbReference type="SAM" id="Phobius"/>
    </source>
</evidence>
<comment type="caution">
    <text evidence="2">The sequence shown here is derived from an EMBL/GenBank/DDBJ whole genome shotgun (WGS) entry which is preliminary data.</text>
</comment>
<evidence type="ECO:0000313" key="2">
    <source>
        <dbReference type="EMBL" id="MFD1433065.1"/>
    </source>
</evidence>
<keyword evidence="1" id="KW-0472">Membrane</keyword>
<protein>
    <submittedName>
        <fullName evidence="2">Uncharacterized protein</fullName>
    </submittedName>
</protein>
<evidence type="ECO:0000313" key="3">
    <source>
        <dbReference type="Proteomes" id="UP001597192"/>
    </source>
</evidence>
<sequence>MTMTKRRTIEEATEQIRAKQSVEATAADKRWLRKRKIDLLVRLVAIVIIPCLTLGMFFTTSILQAFMLFGPPLLVVILIEDKLEERYRAHHPHPHKWASDARGH</sequence>
<keyword evidence="3" id="KW-1185">Reference proteome</keyword>